<comment type="subcellular location">
    <subcellularLocation>
        <location evidence="2">Cell projection</location>
    </subcellularLocation>
    <subcellularLocation>
        <location evidence="1">Cytoplasm</location>
        <location evidence="1">Cytoskeleton</location>
    </subcellularLocation>
</comment>
<dbReference type="PANTHER" id="PTHR14871:SF1">
    <property type="entry name" value="DYNEIN REGULATORY COMPLEX PROTEIN 9"/>
    <property type="match status" value="1"/>
</dbReference>
<dbReference type="GO" id="GO:0005856">
    <property type="term" value="C:cytoskeleton"/>
    <property type="evidence" value="ECO:0007669"/>
    <property type="project" value="UniProtKB-SubCell"/>
</dbReference>
<keyword evidence="9" id="KW-1185">Reference proteome</keyword>
<comment type="caution">
    <text evidence="8">The sequence shown here is derived from an EMBL/GenBank/DDBJ whole genome shotgun (WGS) entry which is preliminary data.</text>
</comment>
<dbReference type="CDD" id="cd23767">
    <property type="entry name" value="IQCD"/>
    <property type="match status" value="1"/>
</dbReference>
<evidence type="ECO:0000256" key="4">
    <source>
        <dbReference type="ARBA" id="ARBA00023212"/>
    </source>
</evidence>
<name>A0A9W6U376_9STRA</name>
<feature type="coiled-coil region" evidence="6">
    <location>
        <begin position="265"/>
        <end position="348"/>
    </location>
</feature>
<protein>
    <submittedName>
        <fullName evidence="8">Unnamed protein product</fullName>
    </submittedName>
</protein>
<sequence>MAFKLTPTESLRACGVLEESLEKMSFLGSITPDILQHREELSQVVGEEISRIIQEQRQLECKYEKLIAQRAVLKGLANKSKFKENQREIQEVSRLLRESTKSLCRNLKENPNFAGNLLKIQQEREGLLELLGHTLTEMKKHGTFETLLTFVADGKSTQEKAHEILKKEREAVEEVKRLGAELAREKLEHQKEVAEHKAAILRLKEQILAVKSKTQIDIRYARNEAKAKRSSTARMYHQLMEEQHDRIKDLQGKCATETKVHDETVHFLKDRHEQLQTELAEWNAKYQQDTQAKQAQLQELQECKAANAQRLKNFQKRWQEEMTTIKQKEEERQRLLELESLRKEELKAQNTAARIIQVAYRAYMAKKEEKRKAAESEKKAGKKGGKKKGKKLVPTSLLQSGGQAQGLALTLQATKMLSDKQFLLWSLPLALAAFVAGPLVVLHSFDLITPTPVTNHAMHRGDSEFGMNTNHSETYLPDTIPLMFEVAKYPAIGHQTLEVHDLRLMNLTSFAKMVGESTEEETPTAFLGYMSMTEVLRQKKRSPGSYPVGDLLLVTEVSFTGFDDEAGERESLVLETQRARRFRLKNVQYDESTELLFGQVEWVEQTA</sequence>
<dbReference type="GO" id="GO:0044782">
    <property type="term" value="P:cilium organization"/>
    <property type="evidence" value="ECO:0007669"/>
    <property type="project" value="TreeGrafter"/>
</dbReference>
<dbReference type="PROSITE" id="PS50096">
    <property type="entry name" value="IQ"/>
    <property type="match status" value="1"/>
</dbReference>
<dbReference type="GO" id="GO:0031514">
    <property type="term" value="C:motile cilium"/>
    <property type="evidence" value="ECO:0007669"/>
    <property type="project" value="TreeGrafter"/>
</dbReference>
<feature type="region of interest" description="Disordered" evidence="7">
    <location>
        <begin position="371"/>
        <end position="392"/>
    </location>
</feature>
<evidence type="ECO:0000256" key="6">
    <source>
        <dbReference type="SAM" id="Coils"/>
    </source>
</evidence>
<keyword evidence="3" id="KW-0963">Cytoplasm</keyword>
<evidence type="ECO:0000313" key="9">
    <source>
        <dbReference type="Proteomes" id="UP001165083"/>
    </source>
</evidence>
<evidence type="ECO:0000256" key="2">
    <source>
        <dbReference type="ARBA" id="ARBA00004316"/>
    </source>
</evidence>
<evidence type="ECO:0000313" key="8">
    <source>
        <dbReference type="EMBL" id="GMF25088.1"/>
    </source>
</evidence>
<dbReference type="EMBL" id="BSXW01000541">
    <property type="protein sequence ID" value="GMF25088.1"/>
    <property type="molecule type" value="Genomic_DNA"/>
</dbReference>
<feature type="coiled-coil region" evidence="6">
    <location>
        <begin position="165"/>
        <end position="206"/>
    </location>
</feature>
<keyword evidence="6" id="KW-0175">Coiled coil</keyword>
<keyword evidence="4" id="KW-0206">Cytoskeleton</keyword>
<dbReference type="InterPro" id="IPR042618">
    <property type="entry name" value="IQCG"/>
</dbReference>
<feature type="compositionally biased region" description="Basic residues" evidence="7">
    <location>
        <begin position="380"/>
        <end position="391"/>
    </location>
</feature>
<dbReference type="Proteomes" id="UP001165083">
    <property type="component" value="Unassembled WGS sequence"/>
</dbReference>
<evidence type="ECO:0000256" key="3">
    <source>
        <dbReference type="ARBA" id="ARBA00022490"/>
    </source>
</evidence>
<accession>A0A9W6U376</accession>
<dbReference type="GO" id="GO:0005737">
    <property type="term" value="C:cytoplasm"/>
    <property type="evidence" value="ECO:0007669"/>
    <property type="project" value="TreeGrafter"/>
</dbReference>
<organism evidence="8 9">
    <name type="scientific">Phytophthora lilii</name>
    <dbReference type="NCBI Taxonomy" id="2077276"/>
    <lineage>
        <taxon>Eukaryota</taxon>
        <taxon>Sar</taxon>
        <taxon>Stramenopiles</taxon>
        <taxon>Oomycota</taxon>
        <taxon>Peronosporomycetes</taxon>
        <taxon>Peronosporales</taxon>
        <taxon>Peronosporaceae</taxon>
        <taxon>Phytophthora</taxon>
    </lineage>
</organism>
<keyword evidence="5" id="KW-0966">Cell projection</keyword>
<gene>
    <name evidence="8" type="ORF">Plil01_001032600</name>
</gene>
<dbReference type="OrthoDB" id="10254713at2759"/>
<evidence type="ECO:0000256" key="5">
    <source>
        <dbReference type="ARBA" id="ARBA00023273"/>
    </source>
</evidence>
<reference evidence="8" key="1">
    <citation type="submission" date="2023-04" db="EMBL/GenBank/DDBJ databases">
        <title>Phytophthora lilii NBRC 32176.</title>
        <authorList>
            <person name="Ichikawa N."/>
            <person name="Sato H."/>
            <person name="Tonouchi N."/>
        </authorList>
    </citation>
    <scope>NUCLEOTIDE SEQUENCE</scope>
    <source>
        <strain evidence="8">NBRC 32176</strain>
    </source>
</reference>
<evidence type="ECO:0000256" key="7">
    <source>
        <dbReference type="SAM" id="MobiDB-lite"/>
    </source>
</evidence>
<dbReference type="AlphaFoldDB" id="A0A9W6U376"/>
<evidence type="ECO:0000256" key="1">
    <source>
        <dbReference type="ARBA" id="ARBA00004245"/>
    </source>
</evidence>
<proteinExistence type="predicted"/>
<dbReference type="PANTHER" id="PTHR14871">
    <property type="entry name" value="DYNEIN REGULATORY COMPLEX PROTEIN 9"/>
    <property type="match status" value="1"/>
</dbReference>